<dbReference type="PANTHER" id="PTHR43420">
    <property type="entry name" value="ACETYLTRANSFERASE"/>
    <property type="match status" value="1"/>
</dbReference>
<dbReference type="Proteomes" id="UP001079430">
    <property type="component" value="Unassembled WGS sequence"/>
</dbReference>
<comment type="caution">
    <text evidence="4">The sequence shown here is derived from an EMBL/GenBank/DDBJ whole genome shotgun (WGS) entry which is preliminary data.</text>
</comment>
<dbReference type="InterPro" id="IPR050680">
    <property type="entry name" value="YpeA/RimI_acetyltransf"/>
</dbReference>
<accession>A0ABT4KIN7</accession>
<evidence type="ECO:0000259" key="3">
    <source>
        <dbReference type="PROSITE" id="PS51186"/>
    </source>
</evidence>
<reference evidence="4" key="1">
    <citation type="submission" date="2022-10" db="EMBL/GenBank/DDBJ databases">
        <title>Whole genome sequencing of three plant growth promoting bacteria isolated from Vachellia tortilis subsp. raddiana in Morocco.</title>
        <authorList>
            <person name="Hnini M."/>
            <person name="Zouagui R."/>
            <person name="Zouagui H."/>
            <person name="Chemao Elfihri M.-W."/>
            <person name="Ibrahimi A."/>
            <person name="Sbabou L."/>
            <person name="Aurag J."/>
        </authorList>
    </citation>
    <scope>NUCLEOTIDE SEQUENCE</scope>
    <source>
        <strain evidence="4">LMR678</strain>
    </source>
</reference>
<sequence length="281" mass="31085">MTSNDRRPPTEGAAVGETIMVDLPSVRRLEAVGFRAWPAANVQYDGSWLIRLTAGHASKRLNSVNPLDPSDYRDIVIRLEKAGKRFSDYGRQLTVRQTPLTPPQMIAYMDNEGWAAFGHSLVLTADLAERDFGDGIDHLPIKDIGRFVDARILIGKEEPQTKAALTEIINAIKPECGLFLFEDLEIGPTAVSLVVQDNDLAGIMQFAVAEAVRRKGVGSALLDASLRWARLKGAKKAWLQVEAENEAAVELYRRAGFTEVYRYLYRTPTAPCVSSDAQRSL</sequence>
<evidence type="ECO:0000256" key="2">
    <source>
        <dbReference type="ARBA" id="ARBA00023315"/>
    </source>
</evidence>
<dbReference type="EMBL" id="JAPVOI010000004">
    <property type="protein sequence ID" value="MCZ4091708.1"/>
    <property type="molecule type" value="Genomic_DNA"/>
</dbReference>
<dbReference type="InterPro" id="IPR056935">
    <property type="entry name" value="Rv0428c-like_C"/>
</dbReference>
<gene>
    <name evidence="4" type="ORF">O3W52_17000</name>
</gene>
<evidence type="ECO:0000256" key="1">
    <source>
        <dbReference type="ARBA" id="ARBA00022679"/>
    </source>
</evidence>
<evidence type="ECO:0000313" key="5">
    <source>
        <dbReference type="Proteomes" id="UP001079430"/>
    </source>
</evidence>
<dbReference type="Gene3D" id="3.40.630.30">
    <property type="match status" value="1"/>
</dbReference>
<feature type="domain" description="N-acetyltransferase" evidence="3">
    <location>
        <begin position="136"/>
        <end position="271"/>
    </location>
</feature>
<protein>
    <submittedName>
        <fullName evidence="4">GNAT family N-acetyltransferase</fullName>
    </submittedName>
</protein>
<dbReference type="PROSITE" id="PS51186">
    <property type="entry name" value="GNAT"/>
    <property type="match status" value="1"/>
</dbReference>
<keyword evidence="2" id="KW-0012">Acyltransferase</keyword>
<dbReference type="InterPro" id="IPR016181">
    <property type="entry name" value="Acyl_CoA_acyltransferase"/>
</dbReference>
<dbReference type="RefSeq" id="WP_269281862.1">
    <property type="nucleotide sequence ID" value="NZ_JAPVOI010000004.1"/>
</dbReference>
<organism evidence="4 5">
    <name type="scientific">Sinorhizobium psoraleae</name>
    <dbReference type="NCBI Taxonomy" id="520838"/>
    <lineage>
        <taxon>Bacteria</taxon>
        <taxon>Pseudomonadati</taxon>
        <taxon>Pseudomonadota</taxon>
        <taxon>Alphaproteobacteria</taxon>
        <taxon>Hyphomicrobiales</taxon>
        <taxon>Rhizobiaceae</taxon>
        <taxon>Sinorhizobium/Ensifer group</taxon>
        <taxon>Sinorhizobium</taxon>
    </lineage>
</organism>
<dbReference type="InterPro" id="IPR000182">
    <property type="entry name" value="GNAT_dom"/>
</dbReference>
<proteinExistence type="predicted"/>
<dbReference type="SUPFAM" id="SSF55729">
    <property type="entry name" value="Acyl-CoA N-acyltransferases (Nat)"/>
    <property type="match status" value="1"/>
</dbReference>
<dbReference type="CDD" id="cd04301">
    <property type="entry name" value="NAT_SF"/>
    <property type="match status" value="1"/>
</dbReference>
<evidence type="ECO:0000313" key="4">
    <source>
        <dbReference type="EMBL" id="MCZ4091708.1"/>
    </source>
</evidence>
<keyword evidence="1" id="KW-0808">Transferase</keyword>
<name>A0ABT4KIN7_9HYPH</name>
<keyword evidence="5" id="KW-1185">Reference proteome</keyword>
<dbReference type="Pfam" id="PF24553">
    <property type="entry name" value="Rv0428c_C"/>
    <property type="match status" value="1"/>
</dbReference>